<reference evidence="2" key="1">
    <citation type="journal article" date="2021" name="Nat. Commun.">
        <title>Genetic determinants of endophytism in the Arabidopsis root mycobiome.</title>
        <authorList>
            <person name="Mesny F."/>
            <person name="Miyauchi S."/>
            <person name="Thiergart T."/>
            <person name="Pickel B."/>
            <person name="Atanasova L."/>
            <person name="Karlsson M."/>
            <person name="Huettel B."/>
            <person name="Barry K.W."/>
            <person name="Haridas S."/>
            <person name="Chen C."/>
            <person name="Bauer D."/>
            <person name="Andreopoulos W."/>
            <person name="Pangilinan J."/>
            <person name="LaButti K."/>
            <person name="Riley R."/>
            <person name="Lipzen A."/>
            <person name="Clum A."/>
            <person name="Drula E."/>
            <person name="Henrissat B."/>
            <person name="Kohler A."/>
            <person name="Grigoriev I.V."/>
            <person name="Martin F.M."/>
            <person name="Hacquard S."/>
        </authorList>
    </citation>
    <scope>NUCLEOTIDE SEQUENCE</scope>
    <source>
        <strain evidence="2">MPI-SDFR-AT-0068</strain>
    </source>
</reference>
<comment type="caution">
    <text evidence="2">The sequence shown here is derived from an EMBL/GenBank/DDBJ whole genome shotgun (WGS) entry which is preliminary data.</text>
</comment>
<dbReference type="EMBL" id="JAGPXF010000002">
    <property type="protein sequence ID" value="KAH7256186.1"/>
    <property type="molecule type" value="Genomic_DNA"/>
</dbReference>
<gene>
    <name evidence="2" type="ORF">BKA59DRAFT_490327</name>
</gene>
<dbReference type="PANTHER" id="PTHR24148:SF64">
    <property type="entry name" value="HETEROKARYON INCOMPATIBILITY DOMAIN-CONTAINING PROTEIN"/>
    <property type="match status" value="1"/>
</dbReference>
<dbReference type="Pfam" id="PF26639">
    <property type="entry name" value="Het-6_barrel"/>
    <property type="match status" value="1"/>
</dbReference>
<feature type="domain" description="Heterokaryon incompatibility" evidence="1">
    <location>
        <begin position="50"/>
        <end position="233"/>
    </location>
</feature>
<evidence type="ECO:0000313" key="2">
    <source>
        <dbReference type="EMBL" id="KAH7256186.1"/>
    </source>
</evidence>
<sequence>MASLLDDPHSYQPLPSRGWFRLLTINPSQHESSIISCTMQNHEMTRCPPYEAMSYTWGDDKATETILVNGGHFALRPNLFSALKSLRSLDSPRLIWIDAICINQQDESERNHQVWQMNNIYSRAAVVNVWLGSATASSDAGIGFLEKFHSLLYQNPKGQLPIVGSTIELLGSEESGSKTERATSVYPKSIESYHEFYGSILSLLDNLDVASDLNHSVALLSRLWWRRMWTLQESVLCPNVLCWCGSKIFLIEHLYHLSYFIYFSINFNVWKGTPIQPEVSLRAVWRAADLREHMATRKRIRLALALDSTWNRAASDQKDKVIGLLGLVGRQHDLQPEYSWPVEKVYRLAMRATLVEEGSLDCLGLISEARELRNKKLNSWVPDFSVHDNPLSDEITSLSKPIFLQKIFNASLHKSGVKPLITTENDDTWENSIRAVLEEWRTILLPSDTYRTGEPFHLAFWRTVLVDLKQGEHPKRTSAIGAKRLDEDDIRELPRLDTAEGTERLLNTWSSCLQPEYQTLRLIEQFSRRFILTDTGYIGLRPPDTQVGDSICVLLGGSVPYALRRNHDNTCYIHGIMDGEFFTEAIESKTEPVEFKIT</sequence>
<organism evidence="2 3">
    <name type="scientific">Fusarium tricinctum</name>
    <dbReference type="NCBI Taxonomy" id="61284"/>
    <lineage>
        <taxon>Eukaryota</taxon>
        <taxon>Fungi</taxon>
        <taxon>Dikarya</taxon>
        <taxon>Ascomycota</taxon>
        <taxon>Pezizomycotina</taxon>
        <taxon>Sordariomycetes</taxon>
        <taxon>Hypocreomycetidae</taxon>
        <taxon>Hypocreales</taxon>
        <taxon>Nectriaceae</taxon>
        <taxon>Fusarium</taxon>
        <taxon>Fusarium tricinctum species complex</taxon>
    </lineage>
</organism>
<dbReference type="InterPro" id="IPR010730">
    <property type="entry name" value="HET"/>
</dbReference>
<dbReference type="OrthoDB" id="2157530at2759"/>
<dbReference type="AlphaFoldDB" id="A0A8K0S4J1"/>
<name>A0A8K0S4J1_9HYPO</name>
<dbReference type="PANTHER" id="PTHR24148">
    <property type="entry name" value="ANKYRIN REPEAT DOMAIN-CONTAINING PROTEIN 39 HOMOLOG-RELATED"/>
    <property type="match status" value="1"/>
</dbReference>
<proteinExistence type="predicted"/>
<dbReference type="InterPro" id="IPR052895">
    <property type="entry name" value="HetReg/Transcr_Mod"/>
</dbReference>
<evidence type="ECO:0000259" key="1">
    <source>
        <dbReference type="Pfam" id="PF06985"/>
    </source>
</evidence>
<evidence type="ECO:0000313" key="3">
    <source>
        <dbReference type="Proteomes" id="UP000813427"/>
    </source>
</evidence>
<dbReference type="Pfam" id="PF06985">
    <property type="entry name" value="HET"/>
    <property type="match status" value="1"/>
</dbReference>
<dbReference type="Proteomes" id="UP000813427">
    <property type="component" value="Unassembled WGS sequence"/>
</dbReference>
<keyword evidence="3" id="KW-1185">Reference proteome</keyword>
<protein>
    <submittedName>
        <fullName evidence="2">Heterokaryon incompatibility protein-domain-containing protein</fullName>
    </submittedName>
</protein>
<accession>A0A8K0S4J1</accession>